<dbReference type="Proteomes" id="UP000000420">
    <property type="component" value="Chromosome"/>
</dbReference>
<proteinExistence type="predicted"/>
<evidence type="ECO:0000313" key="2">
    <source>
        <dbReference type="EMBL" id="AAY49197.1"/>
    </source>
</evidence>
<gene>
    <name evidence="2" type="ordered locus">XC_2141</name>
</gene>
<dbReference type="EMBL" id="CP000050">
    <property type="protein sequence ID" value="AAY49197.1"/>
    <property type="molecule type" value="Genomic_DNA"/>
</dbReference>
<evidence type="ECO:0000256" key="1">
    <source>
        <dbReference type="SAM" id="Phobius"/>
    </source>
</evidence>
<accession>A0A0H2X960</accession>
<dbReference type="AlphaFoldDB" id="A0A0H2X960"/>
<keyword evidence="1" id="KW-0812">Transmembrane</keyword>
<keyword evidence="1" id="KW-0472">Membrane</keyword>
<evidence type="ECO:0000313" key="3">
    <source>
        <dbReference type="Proteomes" id="UP000000420"/>
    </source>
</evidence>
<protein>
    <submittedName>
        <fullName evidence="2">Uncharacterized protein</fullName>
    </submittedName>
</protein>
<keyword evidence="1" id="KW-1133">Transmembrane helix</keyword>
<dbReference type="HOGENOM" id="CLU_173409_0_0_6"/>
<feature type="transmembrane region" description="Helical" evidence="1">
    <location>
        <begin position="31"/>
        <end position="50"/>
    </location>
</feature>
<reference evidence="2 3" key="1">
    <citation type="journal article" date="2005" name="Genome Res.">
        <title>Comparative and functional genomic analyses of the pathogenicity of phytopathogen Xanthomonas campestris pv. campestris.</title>
        <authorList>
            <person name="Qian W."/>
            <person name="Jia Y."/>
            <person name="Ren S.X."/>
            <person name="He Y.Q."/>
            <person name="Feng J.X."/>
            <person name="Lu L.F."/>
            <person name="Sun Q."/>
            <person name="Ying G."/>
            <person name="Tang D.J."/>
            <person name="Tang H."/>
            <person name="Wu W."/>
            <person name="Hao P."/>
            <person name="Wang L."/>
            <person name="Jiang B.L."/>
            <person name="Zeng S."/>
            <person name="Gu W.Y."/>
            <person name="Lu G."/>
            <person name="Rong L."/>
            <person name="Tian Y."/>
            <person name="Yao Z."/>
            <person name="Fu G."/>
            <person name="Chen B."/>
            <person name="Fang R."/>
            <person name="Qiang B."/>
            <person name="Chen Z."/>
            <person name="Zhao G.P."/>
            <person name="Tang J.L."/>
            <person name="He C."/>
        </authorList>
    </citation>
    <scope>NUCLEOTIDE SEQUENCE [LARGE SCALE GENOMIC DNA]</scope>
    <source>
        <strain evidence="2 3">8004</strain>
    </source>
</reference>
<organism evidence="2 3">
    <name type="scientific">Xanthomonas campestris pv. campestris (strain 8004)</name>
    <dbReference type="NCBI Taxonomy" id="314565"/>
    <lineage>
        <taxon>Bacteria</taxon>
        <taxon>Pseudomonadati</taxon>
        <taxon>Pseudomonadota</taxon>
        <taxon>Gammaproteobacteria</taxon>
        <taxon>Lysobacterales</taxon>
        <taxon>Lysobacteraceae</taxon>
        <taxon>Xanthomonas</taxon>
    </lineage>
</organism>
<name>A0A0H2X960_XANC8</name>
<dbReference type="KEGG" id="xcb:XC_2141"/>
<sequence>MEIAACRAGHRYRDRSGRTVVFGGDRMSDNVGLLVLLAGPIGASTLYWVLYQYYRNTGQSHAFERETLVDAEPVTCSDTRIDTITGTQRKQIDGDNVAAYRTRVRRDTSQ</sequence>